<dbReference type="InterPro" id="IPR000261">
    <property type="entry name" value="EH_dom"/>
</dbReference>
<name>A0A835XM49_9CHLO</name>
<dbReference type="OrthoDB" id="8785703at2759"/>
<keyword evidence="4" id="KW-1185">Reference proteome</keyword>
<dbReference type="Proteomes" id="UP000612055">
    <property type="component" value="Unassembled WGS sequence"/>
</dbReference>
<dbReference type="PROSITE" id="PS50222">
    <property type="entry name" value="EF_HAND_2"/>
    <property type="match status" value="1"/>
</dbReference>
<dbReference type="Gene3D" id="1.10.238.10">
    <property type="entry name" value="EF-hand"/>
    <property type="match status" value="1"/>
</dbReference>
<feature type="domain" description="EF-hand" evidence="2">
    <location>
        <begin position="61"/>
        <end position="96"/>
    </location>
</feature>
<evidence type="ECO:0000313" key="3">
    <source>
        <dbReference type="EMBL" id="KAG2483500.1"/>
    </source>
</evidence>
<sequence length="475" mass="51059">MPRVWSSQQRDRAWAASMKAYNALDADRKKEVREIFKAGDSDNDRAWSREEMAKFLEERYGKSTHMQDLWGLVDADEDGSLDFYEVGTLVYILQMDKSTCGFCEDPIFDDSMWACRTCCTKFVQDGGQCPEEWSTVCDACHSKLPRARVCANSRAHGPLEHVPHDPFLDKANCSLYQQLSPSGIVTCDCCGEAHAKTAAHLPGAPGHVISGPKGTMCEWCAIGRCANCGETFGSAPRAQPGLWALPGLVCSPACKPASSGSPFPPHALDRANPPDCPTCAPRVRAGTIFVQPHVPPAPQHLATQPAQDSRGPTCPKLVACTCCGVVHADVPPYLDEEACSGHVVAAPDGKGFLCELCVSWICERCGDSGCSLHHPEPGQWRKCLVHKDKCKKKDSGGWRFSPQALASKAADSGRPQCPACVETFLRRQAAAQRQGGAEEEEEQGVSTAQAVNIIGNGALIGLKAGLAIGSTCSVM</sequence>
<dbReference type="EMBL" id="JAEHOE010000174">
    <property type="protein sequence ID" value="KAG2483500.1"/>
    <property type="molecule type" value="Genomic_DNA"/>
</dbReference>
<evidence type="ECO:0000259" key="2">
    <source>
        <dbReference type="PROSITE" id="PS50222"/>
    </source>
</evidence>
<evidence type="ECO:0000256" key="1">
    <source>
        <dbReference type="ARBA" id="ARBA00022837"/>
    </source>
</evidence>
<dbReference type="GO" id="GO:0005509">
    <property type="term" value="F:calcium ion binding"/>
    <property type="evidence" value="ECO:0007669"/>
    <property type="project" value="InterPro"/>
</dbReference>
<gene>
    <name evidence="3" type="ORF">HYH03_017610</name>
</gene>
<dbReference type="InterPro" id="IPR011992">
    <property type="entry name" value="EF-hand-dom_pair"/>
</dbReference>
<protein>
    <recommendedName>
        <fullName evidence="2">EF-hand domain-containing protein</fullName>
    </recommendedName>
</protein>
<dbReference type="Pfam" id="PF12763">
    <property type="entry name" value="EH"/>
    <property type="match status" value="1"/>
</dbReference>
<dbReference type="SUPFAM" id="SSF47473">
    <property type="entry name" value="EF-hand"/>
    <property type="match status" value="1"/>
</dbReference>
<dbReference type="InterPro" id="IPR002048">
    <property type="entry name" value="EF_hand_dom"/>
</dbReference>
<dbReference type="AlphaFoldDB" id="A0A835XM49"/>
<accession>A0A835XM49</accession>
<comment type="caution">
    <text evidence="3">The sequence shown here is derived from an EMBL/GenBank/DDBJ whole genome shotgun (WGS) entry which is preliminary data.</text>
</comment>
<evidence type="ECO:0000313" key="4">
    <source>
        <dbReference type="Proteomes" id="UP000612055"/>
    </source>
</evidence>
<reference evidence="3" key="1">
    <citation type="journal article" date="2020" name="bioRxiv">
        <title>Comparative genomics of Chlamydomonas.</title>
        <authorList>
            <person name="Craig R.J."/>
            <person name="Hasan A.R."/>
            <person name="Ness R.W."/>
            <person name="Keightley P.D."/>
        </authorList>
    </citation>
    <scope>NUCLEOTIDE SEQUENCE</scope>
    <source>
        <strain evidence="3">CCAP 11/70</strain>
    </source>
</reference>
<keyword evidence="1" id="KW-0106">Calcium</keyword>
<dbReference type="PROSITE" id="PS00018">
    <property type="entry name" value="EF_HAND_1"/>
    <property type="match status" value="1"/>
</dbReference>
<dbReference type="SMART" id="SM00054">
    <property type="entry name" value="EFh"/>
    <property type="match status" value="2"/>
</dbReference>
<organism evidence="3 4">
    <name type="scientific">Edaphochlamys debaryana</name>
    <dbReference type="NCBI Taxonomy" id="47281"/>
    <lineage>
        <taxon>Eukaryota</taxon>
        <taxon>Viridiplantae</taxon>
        <taxon>Chlorophyta</taxon>
        <taxon>core chlorophytes</taxon>
        <taxon>Chlorophyceae</taxon>
        <taxon>CS clade</taxon>
        <taxon>Chlamydomonadales</taxon>
        <taxon>Chlamydomonadales incertae sedis</taxon>
        <taxon>Edaphochlamys</taxon>
    </lineage>
</organism>
<dbReference type="InterPro" id="IPR018247">
    <property type="entry name" value="EF_Hand_1_Ca_BS"/>
</dbReference>
<proteinExistence type="predicted"/>